<comment type="caution">
    <text evidence="1">The sequence shown here is derived from an EMBL/GenBank/DDBJ whole genome shotgun (WGS) entry which is preliminary data.</text>
</comment>
<accession>A0A5B7DRU6</accession>
<dbReference type="AlphaFoldDB" id="A0A5B7DRU6"/>
<dbReference type="Proteomes" id="UP000324222">
    <property type="component" value="Unassembled WGS sequence"/>
</dbReference>
<organism evidence="1 2">
    <name type="scientific">Portunus trituberculatus</name>
    <name type="common">Swimming crab</name>
    <name type="synonym">Neptunus trituberculatus</name>
    <dbReference type="NCBI Taxonomy" id="210409"/>
    <lineage>
        <taxon>Eukaryota</taxon>
        <taxon>Metazoa</taxon>
        <taxon>Ecdysozoa</taxon>
        <taxon>Arthropoda</taxon>
        <taxon>Crustacea</taxon>
        <taxon>Multicrustacea</taxon>
        <taxon>Malacostraca</taxon>
        <taxon>Eumalacostraca</taxon>
        <taxon>Eucarida</taxon>
        <taxon>Decapoda</taxon>
        <taxon>Pleocyemata</taxon>
        <taxon>Brachyura</taxon>
        <taxon>Eubrachyura</taxon>
        <taxon>Portunoidea</taxon>
        <taxon>Portunidae</taxon>
        <taxon>Portuninae</taxon>
        <taxon>Portunus</taxon>
    </lineage>
</organism>
<dbReference type="EMBL" id="VSRR010001250">
    <property type="protein sequence ID" value="MPC23774.1"/>
    <property type="molecule type" value="Genomic_DNA"/>
</dbReference>
<keyword evidence="2" id="KW-1185">Reference proteome</keyword>
<sequence length="60" mass="7058">MRSQAYSRMKDLTSVYGKINDIAMILREYRVTCPPNTNRKMVIFLSYLIREFTIPTDPKA</sequence>
<gene>
    <name evidence="1" type="ORF">E2C01_016835</name>
</gene>
<evidence type="ECO:0000313" key="1">
    <source>
        <dbReference type="EMBL" id="MPC23774.1"/>
    </source>
</evidence>
<proteinExistence type="predicted"/>
<evidence type="ECO:0000313" key="2">
    <source>
        <dbReference type="Proteomes" id="UP000324222"/>
    </source>
</evidence>
<protein>
    <submittedName>
        <fullName evidence="1">Uncharacterized protein</fullName>
    </submittedName>
</protein>
<name>A0A5B7DRU6_PORTR</name>
<reference evidence="1 2" key="1">
    <citation type="submission" date="2019-05" db="EMBL/GenBank/DDBJ databases">
        <title>Another draft genome of Portunus trituberculatus and its Hox gene families provides insights of decapod evolution.</title>
        <authorList>
            <person name="Jeong J.-H."/>
            <person name="Song I."/>
            <person name="Kim S."/>
            <person name="Choi T."/>
            <person name="Kim D."/>
            <person name="Ryu S."/>
            <person name="Kim W."/>
        </authorList>
    </citation>
    <scope>NUCLEOTIDE SEQUENCE [LARGE SCALE GENOMIC DNA]</scope>
    <source>
        <tissue evidence="1">Muscle</tissue>
    </source>
</reference>